<evidence type="ECO:0000256" key="8">
    <source>
        <dbReference type="SAM" id="MobiDB-lite"/>
    </source>
</evidence>
<evidence type="ECO:0000256" key="2">
    <source>
        <dbReference type="ARBA" id="ARBA00022151"/>
    </source>
</evidence>
<dbReference type="Pfam" id="PF05192">
    <property type="entry name" value="MutS_III"/>
    <property type="match status" value="1"/>
</dbReference>
<dbReference type="GO" id="GO:0005524">
    <property type="term" value="F:ATP binding"/>
    <property type="evidence" value="ECO:0007669"/>
    <property type="project" value="UniProtKB-KW"/>
</dbReference>
<dbReference type="SUPFAM" id="SSF48334">
    <property type="entry name" value="DNA repair protein MutS, domain III"/>
    <property type="match status" value="1"/>
</dbReference>
<organism evidence="11 12">
    <name type="scientific">Lichtheimia corymbifera JMRC:FSU:9682</name>
    <dbReference type="NCBI Taxonomy" id="1263082"/>
    <lineage>
        <taxon>Eukaryota</taxon>
        <taxon>Fungi</taxon>
        <taxon>Fungi incertae sedis</taxon>
        <taxon>Mucoromycota</taxon>
        <taxon>Mucoromycotina</taxon>
        <taxon>Mucoromycetes</taxon>
        <taxon>Mucorales</taxon>
        <taxon>Lichtheimiaceae</taxon>
        <taxon>Lichtheimia</taxon>
    </lineage>
</organism>
<dbReference type="Gene3D" id="3.30.420.110">
    <property type="entry name" value="MutS, connector domain"/>
    <property type="match status" value="1"/>
</dbReference>
<keyword evidence="6" id="KW-0469">Meiosis</keyword>
<feature type="compositionally biased region" description="Low complexity" evidence="8">
    <location>
        <begin position="143"/>
        <end position="163"/>
    </location>
</feature>
<evidence type="ECO:0000256" key="3">
    <source>
        <dbReference type="ARBA" id="ARBA00022741"/>
    </source>
</evidence>
<dbReference type="SUPFAM" id="SSF52540">
    <property type="entry name" value="P-loop containing nucleoside triphosphate hydrolases"/>
    <property type="match status" value="1"/>
</dbReference>
<evidence type="ECO:0000256" key="7">
    <source>
        <dbReference type="ARBA" id="ARBA00073774"/>
    </source>
</evidence>
<dbReference type="STRING" id="1263082.A0A068RZH5"/>
<reference evidence="11" key="1">
    <citation type="submission" date="2013-08" db="EMBL/GenBank/DDBJ databases">
        <title>Gene expansion shapes genome architecture in the human pathogen Lichtheimia corymbifera: an evolutionary genomics analysis in the ancient terrestrial Mucorales (Mucoromycotina).</title>
        <authorList>
            <person name="Schwartze V.U."/>
            <person name="Winter S."/>
            <person name="Shelest E."/>
            <person name="Marcet-Houben M."/>
            <person name="Horn F."/>
            <person name="Wehner S."/>
            <person name="Hoffmann K."/>
            <person name="Riege K."/>
            <person name="Sammeth M."/>
            <person name="Nowrousian M."/>
            <person name="Valiante V."/>
            <person name="Linde J."/>
            <person name="Jacobsen I.D."/>
            <person name="Marz M."/>
            <person name="Brakhage A.A."/>
            <person name="Gabaldon T."/>
            <person name="Bocker S."/>
            <person name="Voigt K."/>
        </authorList>
    </citation>
    <scope>NUCLEOTIDE SEQUENCE [LARGE SCALE GENOMIC DNA]</scope>
    <source>
        <strain evidence="11">FSU 9682</strain>
    </source>
</reference>
<dbReference type="PANTHER" id="PTHR11361">
    <property type="entry name" value="DNA MISMATCH REPAIR PROTEIN MUTS FAMILY MEMBER"/>
    <property type="match status" value="1"/>
</dbReference>
<dbReference type="InterPro" id="IPR000432">
    <property type="entry name" value="DNA_mismatch_repair_MutS_C"/>
</dbReference>
<dbReference type="Gene3D" id="3.40.50.300">
    <property type="entry name" value="P-loop containing nucleotide triphosphate hydrolases"/>
    <property type="match status" value="1"/>
</dbReference>
<feature type="region of interest" description="Disordered" evidence="8">
    <location>
        <begin position="1"/>
        <end position="53"/>
    </location>
</feature>
<dbReference type="GO" id="GO:0006298">
    <property type="term" value="P:mismatch repair"/>
    <property type="evidence" value="ECO:0007669"/>
    <property type="project" value="InterPro"/>
</dbReference>
<feature type="compositionally biased region" description="Polar residues" evidence="8">
    <location>
        <begin position="117"/>
        <end position="136"/>
    </location>
</feature>
<feature type="compositionally biased region" description="Polar residues" evidence="8">
    <location>
        <begin position="936"/>
        <end position="960"/>
    </location>
</feature>
<keyword evidence="3" id="KW-0547">Nucleotide-binding</keyword>
<dbReference type="SUPFAM" id="SSF53150">
    <property type="entry name" value="DNA repair protein MutS, domain II"/>
    <property type="match status" value="1"/>
</dbReference>
<feature type="domain" description="DNA mismatch repair proteins mutS family" evidence="10">
    <location>
        <begin position="727"/>
        <end position="922"/>
    </location>
</feature>
<evidence type="ECO:0000256" key="1">
    <source>
        <dbReference type="ARBA" id="ARBA00006271"/>
    </source>
</evidence>
<evidence type="ECO:0000256" key="6">
    <source>
        <dbReference type="ARBA" id="ARBA00023254"/>
    </source>
</evidence>
<dbReference type="SMART" id="SM00533">
    <property type="entry name" value="MUTSd"/>
    <property type="match status" value="1"/>
</dbReference>
<name>A0A068RZH5_9FUNG</name>
<evidence type="ECO:0000256" key="4">
    <source>
        <dbReference type="ARBA" id="ARBA00022840"/>
    </source>
</evidence>
<evidence type="ECO:0000259" key="10">
    <source>
        <dbReference type="SMART" id="SM00534"/>
    </source>
</evidence>
<dbReference type="SMART" id="SM00534">
    <property type="entry name" value="MUTSac"/>
    <property type="match status" value="1"/>
</dbReference>
<dbReference type="InterPro" id="IPR036678">
    <property type="entry name" value="MutS_con_dom_sf"/>
</dbReference>
<dbReference type="Pfam" id="PF05190">
    <property type="entry name" value="MutS_IV"/>
    <property type="match status" value="1"/>
</dbReference>
<feature type="compositionally biased region" description="Basic and acidic residues" evidence="8">
    <location>
        <begin position="39"/>
        <end position="48"/>
    </location>
</feature>
<dbReference type="AlphaFoldDB" id="A0A068RZH5"/>
<dbReference type="InterPro" id="IPR007860">
    <property type="entry name" value="DNA_mmatch_repair_MutS_con_dom"/>
</dbReference>
<dbReference type="VEuPathDB" id="FungiDB:LCOR_06315.1"/>
<evidence type="ECO:0000259" key="9">
    <source>
        <dbReference type="SMART" id="SM00533"/>
    </source>
</evidence>
<dbReference type="GO" id="GO:0140664">
    <property type="term" value="F:ATP-dependent DNA damage sensor activity"/>
    <property type="evidence" value="ECO:0007669"/>
    <property type="project" value="InterPro"/>
</dbReference>
<feature type="region of interest" description="Disordered" evidence="8">
    <location>
        <begin position="74"/>
        <end position="199"/>
    </location>
</feature>
<dbReference type="EMBL" id="CBTN010000027">
    <property type="protein sequence ID" value="CDH55140.1"/>
    <property type="molecule type" value="Genomic_DNA"/>
</dbReference>
<feature type="region of interest" description="Disordered" evidence="8">
    <location>
        <begin position="931"/>
        <end position="968"/>
    </location>
</feature>
<dbReference type="InterPro" id="IPR045076">
    <property type="entry name" value="MutS"/>
</dbReference>
<evidence type="ECO:0000313" key="11">
    <source>
        <dbReference type="EMBL" id="CDH55140.1"/>
    </source>
</evidence>
<keyword evidence="5" id="KW-0238">DNA-binding</keyword>
<keyword evidence="4" id="KW-0067">ATP-binding</keyword>
<evidence type="ECO:0000256" key="5">
    <source>
        <dbReference type="ARBA" id="ARBA00023125"/>
    </source>
</evidence>
<dbReference type="InterPro" id="IPR036187">
    <property type="entry name" value="DNA_mismatch_repair_MutS_sf"/>
</dbReference>
<sequence length="1014" mass="111897">MRPKHRLLSSTSSSSSSTAEASSNPNTSSRSNGRVKKNKAIDMTRVDHPPSVLSTKSSALDTLRYAYNNKFAGSSSLLPSSNSSTTTSNHGDNKALPFRRRKIASTEGSFIMDRKSSIASTTPSLSQKRLPTSTPINARERSLPSTSSSRLHSHGSLPPKAALTPPPTQSLAYSGRHSTVTSSPSHGFQPASASRPATINRPLVPATVASVRDRRLMVLAEGRGVSPEVGICIVHVTTGECTLSQVPDTPSYSRTLHKIHLNDPHNILFANTALEPGTTQLYQLVNENFPEISTSVIPRKYFSDDVGMKDLQEYGLEEDASSLMLGLSTKYYCLAAVAAAFKYIAENEGLRFARHTVKFTYQGVEDVATARNLELVSNIMRRNSKDTLYGVLNHTVTPMGSRLLRTNILQPSTDEALIRRRLDAVQELISQENLLFDIQAALKPVADLDHIIADIVRIPTTQDLHYTESKINNVIRLKILLAAVKTVANSLEACNLNDLLGAILELLSDPKLDEFVQDINQVLHDDVGVQKTALGLRHQRCYAVKAGVNGLLDVARQSYKETMEDIYEMATEYCQTTNLNIKLQFNASRGFFLTLPVDQLKGGEGDLPSIFINVIKKKKLYSFATIELLQKNSRMNESLAEIYLMSDNTVTELLQRFHADIGVLYKVTEAIAMLDMLLSFAHSCSLSQHVRPEFTSTLAIEAGRHPIMEHIQKEPVVPNDTFASLSSSFQIITGPNMSGKSTYIRQVALLTIIAHMGSFVPASYASFRLCDQILSRLLGNDGCLEQNTSSFILEMREAAYIIQNITDTSLVVLDELGKGTAPYDALGITAAIAECLSSSKAYCFFATHFHQLTHVLHIYPNIVNLQLHVDVTNNPESRDCTLSYSYTVRDGAVAKDQHYGLKTAELLGFPSQIILRALQITEKLAQPLHAEPYKDSQPQSMMAVDGNSSKSPDNNQNNPSPEGDDAEDQARCRTLYWFADKMLQLQGAPDEVFYDQIIHVKEMLAKQIEPLESE</sequence>
<proteinExistence type="inferred from homology"/>
<evidence type="ECO:0000313" key="12">
    <source>
        <dbReference type="Proteomes" id="UP000027586"/>
    </source>
</evidence>
<dbReference type="InterPro" id="IPR007696">
    <property type="entry name" value="DNA_mismatch_repair_MutS_core"/>
</dbReference>
<feature type="compositionally biased region" description="Low complexity" evidence="8">
    <location>
        <begin position="74"/>
        <end position="89"/>
    </location>
</feature>
<dbReference type="Gene3D" id="1.10.1420.10">
    <property type="match status" value="2"/>
</dbReference>
<keyword evidence="12" id="KW-1185">Reference proteome</keyword>
<feature type="domain" description="DNA mismatch repair protein MutS core" evidence="9">
    <location>
        <begin position="383"/>
        <end position="711"/>
    </location>
</feature>
<dbReference type="Proteomes" id="UP000027586">
    <property type="component" value="Unassembled WGS sequence"/>
</dbReference>
<protein>
    <recommendedName>
        <fullName evidence="2 7">DNA mismatch repair protein MSH3</fullName>
    </recommendedName>
    <alternativeName>
        <fullName evidence="2 7">DNA mismatch repair protein MSH3</fullName>
    </alternativeName>
</protein>
<dbReference type="InterPro" id="IPR027417">
    <property type="entry name" value="P-loop_NTPase"/>
</dbReference>
<comment type="similarity">
    <text evidence="1">Belongs to the DNA mismatch repair MutS family.</text>
</comment>
<feature type="compositionally biased region" description="Low complexity" evidence="8">
    <location>
        <begin position="9"/>
        <end position="29"/>
    </location>
</feature>
<dbReference type="GO" id="GO:0030983">
    <property type="term" value="F:mismatched DNA binding"/>
    <property type="evidence" value="ECO:0007669"/>
    <property type="project" value="InterPro"/>
</dbReference>
<dbReference type="GO" id="GO:0007131">
    <property type="term" value="P:reciprocal meiotic recombination"/>
    <property type="evidence" value="ECO:0007669"/>
    <property type="project" value="TreeGrafter"/>
</dbReference>
<comment type="caution">
    <text evidence="11">The sequence shown here is derived from an EMBL/GenBank/DDBJ whole genome shotgun (WGS) entry which is preliminary data.</text>
</comment>
<accession>A0A068RZH5</accession>
<dbReference type="OrthoDB" id="276261at2759"/>
<feature type="compositionally biased region" description="Polar residues" evidence="8">
    <location>
        <begin position="169"/>
        <end position="197"/>
    </location>
</feature>
<dbReference type="PANTHER" id="PTHR11361:SF21">
    <property type="entry name" value="MUTS PROTEIN HOMOLOG 4"/>
    <property type="match status" value="1"/>
</dbReference>
<dbReference type="InterPro" id="IPR007861">
    <property type="entry name" value="DNA_mismatch_repair_MutS_clamp"/>
</dbReference>
<gene>
    <name evidence="11" type="ORF">LCOR_06315.1</name>
</gene>
<dbReference type="GO" id="GO:0005634">
    <property type="term" value="C:nucleus"/>
    <property type="evidence" value="ECO:0007669"/>
    <property type="project" value="TreeGrafter"/>
</dbReference>
<dbReference type="Pfam" id="PF00488">
    <property type="entry name" value="MutS_V"/>
    <property type="match status" value="1"/>
</dbReference>
<dbReference type="FunFam" id="3.40.50.300:FF:000870">
    <property type="entry name" value="MutS protein homolog 4"/>
    <property type="match status" value="1"/>
</dbReference>
<dbReference type="Pfam" id="PF05188">
    <property type="entry name" value="MutS_II"/>
    <property type="match status" value="1"/>
</dbReference>